<evidence type="ECO:0000313" key="3">
    <source>
        <dbReference type="Proteomes" id="UP000834106"/>
    </source>
</evidence>
<dbReference type="InterPro" id="IPR024951">
    <property type="entry name" value="Sulfurylase_cat_dom"/>
</dbReference>
<dbReference type="FunFam" id="1.25.40.10:FF:001630">
    <property type="entry name" value="Pentatricopeptide repeat-containing protein At5g43790"/>
    <property type="match status" value="1"/>
</dbReference>
<keyword evidence="3" id="KW-1185">Reference proteome</keyword>
<dbReference type="Proteomes" id="UP000834106">
    <property type="component" value="Chromosome 5"/>
</dbReference>
<dbReference type="EMBL" id="OU503040">
    <property type="protein sequence ID" value="CAI9762187.1"/>
    <property type="molecule type" value="Genomic_DNA"/>
</dbReference>
<reference evidence="2" key="1">
    <citation type="submission" date="2023-05" db="EMBL/GenBank/DDBJ databases">
        <authorList>
            <person name="Huff M."/>
        </authorList>
    </citation>
    <scope>NUCLEOTIDE SEQUENCE</scope>
</reference>
<evidence type="ECO:0000313" key="2">
    <source>
        <dbReference type="EMBL" id="CAI9762187.1"/>
    </source>
</evidence>
<organism evidence="2 3">
    <name type="scientific">Fraxinus pennsylvanica</name>
    <dbReference type="NCBI Taxonomy" id="56036"/>
    <lineage>
        <taxon>Eukaryota</taxon>
        <taxon>Viridiplantae</taxon>
        <taxon>Streptophyta</taxon>
        <taxon>Embryophyta</taxon>
        <taxon>Tracheophyta</taxon>
        <taxon>Spermatophyta</taxon>
        <taxon>Magnoliopsida</taxon>
        <taxon>eudicotyledons</taxon>
        <taxon>Gunneridae</taxon>
        <taxon>Pentapetalae</taxon>
        <taxon>asterids</taxon>
        <taxon>lamiids</taxon>
        <taxon>Lamiales</taxon>
        <taxon>Oleaceae</taxon>
        <taxon>Oleeae</taxon>
        <taxon>Fraxinus</taxon>
    </lineage>
</organism>
<feature type="domain" description="Sulphate adenylyltransferase catalytic" evidence="1">
    <location>
        <begin position="217"/>
        <end position="258"/>
    </location>
</feature>
<dbReference type="Gene3D" id="1.25.40.10">
    <property type="entry name" value="Tetratricopeptide repeat domain"/>
    <property type="match status" value="2"/>
</dbReference>
<name>A0AAD1Z835_9LAMI</name>
<evidence type="ECO:0000259" key="1">
    <source>
        <dbReference type="Pfam" id="PF01747"/>
    </source>
</evidence>
<proteinExistence type="predicted"/>
<dbReference type="GO" id="GO:0009451">
    <property type="term" value="P:RNA modification"/>
    <property type="evidence" value="ECO:0007669"/>
    <property type="project" value="InterPro"/>
</dbReference>
<dbReference type="AlphaFoldDB" id="A0AAD1Z835"/>
<gene>
    <name evidence="2" type="ORF">FPE_LOCUS9617</name>
</gene>
<accession>A0AAD1Z835</accession>
<sequence>MITTGLILHTYPVSRILLSSSTLATLSYTLTIFNQARNPTIFLFNTLISSFVQKEYTHAAFSLYITIFSHPTLKPNNYTYPSLFKACGSHQWLKHGRALHGHVLKFLDTPYDNFVQASLLNFYSRCGKVGISRYFFDQIVEPDLASWNSILSAYMRNATIPLLADACNFGGNASLSMEVLNMFSRMQQSFVKPNEVTLVELISACANLGALNQGTWAHAYVLEDGVLDPETTVVSIFPSPMHYAGPTEVQWHAKVWINAQGRTSTSLFWTQLAEPSTREKRFV</sequence>
<dbReference type="Pfam" id="PF01747">
    <property type="entry name" value="ATP-sulfurylase"/>
    <property type="match status" value="1"/>
</dbReference>
<dbReference type="InterPro" id="IPR046960">
    <property type="entry name" value="PPR_At4g14850-like_plant"/>
</dbReference>
<dbReference type="PANTHER" id="PTHR47926:SF450">
    <property type="entry name" value="DYW DOMAIN-CONTAINING PROTEIN"/>
    <property type="match status" value="1"/>
</dbReference>
<dbReference type="GO" id="GO:0003723">
    <property type="term" value="F:RNA binding"/>
    <property type="evidence" value="ECO:0007669"/>
    <property type="project" value="InterPro"/>
</dbReference>
<dbReference type="PANTHER" id="PTHR47926">
    <property type="entry name" value="PENTATRICOPEPTIDE REPEAT-CONTAINING PROTEIN"/>
    <property type="match status" value="1"/>
</dbReference>
<dbReference type="SUPFAM" id="SSF52374">
    <property type="entry name" value="Nucleotidylyl transferase"/>
    <property type="match status" value="1"/>
</dbReference>
<protein>
    <recommendedName>
        <fullName evidence="1">Sulphate adenylyltransferase catalytic domain-containing protein</fullName>
    </recommendedName>
</protein>
<dbReference type="InterPro" id="IPR011990">
    <property type="entry name" value="TPR-like_helical_dom_sf"/>
</dbReference>
<dbReference type="GO" id="GO:0004781">
    <property type="term" value="F:sulfate adenylyltransferase (ATP) activity"/>
    <property type="evidence" value="ECO:0007669"/>
    <property type="project" value="InterPro"/>
</dbReference>